<feature type="compositionally biased region" description="Basic and acidic residues" evidence="1">
    <location>
        <begin position="3416"/>
        <end position="3440"/>
    </location>
</feature>
<feature type="domain" description="Agenet" evidence="3">
    <location>
        <begin position="842"/>
        <end position="900"/>
    </location>
</feature>
<evidence type="ECO:0000313" key="4">
    <source>
        <dbReference type="EMBL" id="KAF0718327.1"/>
    </source>
</evidence>
<feature type="domain" description="Tudor" evidence="2">
    <location>
        <begin position="3585"/>
        <end position="3643"/>
    </location>
</feature>
<gene>
    <name evidence="4" type="ORF">As57867_001761</name>
</gene>
<feature type="domain" description="Tudor" evidence="2">
    <location>
        <begin position="842"/>
        <end position="900"/>
    </location>
</feature>
<feature type="compositionally biased region" description="Basic and acidic residues" evidence="1">
    <location>
        <begin position="3011"/>
        <end position="3020"/>
    </location>
</feature>
<sequence length="4620" mass="503342">MSKKRGKTSDGVKSTKKGATGSQIQIADSKKSQGAPWFEIGQIVDIQQESRGKWKRGKIIHVRASTSRKHQNVLYDVSYDGGQMECEIDADRIRSQTKQTAVSPFSTRPPATADILEFTKTAEAKHAAKTKRTSGGSLDGYMDTRAADQGIVPSAATARNMTGAFGDDDRDGSDAMLFKSEDQVLAHQGEIQRVLDDLFSIHADVHCVKKALSALLKLLRLAPQVTADYFHFKAGETILLHIIRSHQLYSVLQCYGFVLVRKMCHLSLDSCGVFVQNGAIPAIGNALRAFPSDPIIQASGCGALAALGQLSTAALQVMLEHDIVPTITTAVTTHHDINNHTRQVQFYASEVLLELCDRGGTAVAATIVDPADDYATIRTLLHVLRKSLKLDDKKVSCAICTLLLCLLSLNKSIAQVLRQIDGITDLSIVMAKYPAHEGILKYSLVATRELAVSSMQNSPSSKVRQTARIILEEEPLKRQKPASPASTRKKSKTSQQAAQKNVLPSPSRGAVKKESTIAAREKLLLQTYGFDPCAVTTNTARSSKSRQGTSPRKKSSVSKPGTPTATAAVEREPPPELLRPSSSKLLPLAITDPPAVRPATTAPQPTKKDKLDSLVCPSPLAELKSFATELFEAVNDPSTPLNRVSFADKLHRMIEKAETALDPVHFAPPTTDMPPPASARFQSKPPPVIDTSVDVLGENGIFSPLSHKLPALNVGTQVKCRFNGGGRYYAGVITRCSDNNQTFDVDYADGEQETDVPLDYIRVCDTPTSSVTKPTTPALFAAGDIVEVRYKGKSKYYPGVISRVGADNQYEINYDDGECETDVAQDLIQLIKKKPQSPISSMGWKIGQKVEARYKRRQKYYKGMIARIRSNGTYDVEYDDGEREASVDKEMIRIIAEVVESPQFEEGDTIEAQYDGKQRFYPGVITRCRLDGSYDIKYEDGDTETFVAPELIRKRKPMPIHYAVDNRVEVVKGPKSMVGTITKASSNGMYSVLYDNGDKDKVSVEHIRGIAKDEVFERHQRIEARPPTTFVYSLGLITNCRFNGTYDIEFESGEVATGVAPSLIRSLPWPTNEPEYYPLWHVGDIVEARFEGKSKYLPGVIARVAIQGQSALYEIHFENGEIESRVPEDSIHLLHRSLEIPVFAAGDRVTKQGKVAAIMRCHIDGTYDLKYSNGSTETKVSKDGLIRAIDDGVVYGEAGRFDAASDNNTEAPSWFHDPCQATTKQEALSTTVSQNNLVITGDPPLVNFESSDENRGPSVEEIAGTIEQENPRHKQRQVLSTRGNALYDEAEIADVIDDPTYVGGNDPPIKLERDESILRTGLALCDNTINEMPKYDDRIPESTISQEVHIEHGEKNRIAPNLSLADAEIPTGLLNDNEGSQPAEPNLGDWSKDIHSIDDAKETIQVNSEDFKNDASYMRTEGKSEAHTDNEANEKPSYGIETPHLGAHDFESKGEDSYMAKSAAPIESPVWNIADEAKEESMDTTVQYVEPSDDKTPDEPTYENDQTEDFATQIVFDDFKEAEDYSMPSCVDDSIDESRELPQSQFIEIPQSSTSAPFSHSTKTASTAATTEAEQIAFDDTNISNEGQDDVLVMATTTEDAASYLMSESTESTGGQPHLDVNVHTSTGDNNLTDESRSDHFADTGIVRRDEDPFAHALSICSVAEDFVNDTINSVTHALQARALILVVEGTVKHIIDSTIHTYRESTSNAVEDNCLALLVTGNSHLVQLEGAHNETQKRISQEDQIREDPESRAEDDYRISNDNHVMDDYQGIYGHEEATSEALDKNQFNFTLIAIENIVSSIVTDGLILAQGSILRSTKHYEGQVEGIYHVVMDDTSAATDENIANTAATDCVTPIPELEHSEAFETPTTQALSFESIPVGSLHDLPSKDIFSMATQFIETIIAQGLLLAVAQVIAANNVSFEVGWGDESPLEMPSGDGNDFHKNGAEHLTTVEDSIFEPTSHIVPADVADISSKPYQDIEYEGDLIDDLFAPTAQPDPPKSPVPPLRLLSVHSLPFLPAKEEVYAFTTGFVKHIISQGIENYLSTITAGREQVISTEQCDEQLQLSMDTAISTNQGDNDSDDGYYNDFVPQYTRAMVPPLRASTVRSFPNMPPKDKAAACALELVDAVIPEGILRAKASLAMLESAEKCAGKNLVDTTAATFASLNDENTQDDAQNCAEATVQNDTNMVHFSMFVNTTVGDIIQSTVKRVSTARIVPPATIAPEDPDLSSTIFPMEEDTPPNTDLITMPTEFISCVQDDDQEIANSQGYGVEEDNASFSKLTEVHHQSNNALPLKVDRSMEELHGYRFSNVDSTRLMAIARIAKSFVMKCMYFNFEQIASRQAEPNAIPSAANIMPPMGHLVDMDLEEPLRDESTPKAIEPNLQIGSPKIEGDESEEIEHDGVRAFVVSQLAKSFVLHCMYDRFETIAAQQVRSVAPFEEATLEVLQVDAAQIALAPHSPPTEIALDVTMVPSEVEIALEAKSFVTHCVYEQFEEIAAEQTHPPPYSANLDTDATLEYEQSSLVGTVPTTPSEIDIARTAKSFVTKCLYDHFEQIASDQSPSAHDESLDFVEKSSTDTTLDQFVAPVEKCNSFAGSNADDTNDAPDEVAIAIQAKKFVTKCLYDQFEQFAFQTAPMNHSTATQPDVSFSAHENTQNSMDTSMMPPISNHDIAEFIQDMNDDIEQDVEAQVVNVVSQIAEVLTSRSITQGLHQAVHVTLARDNQLSTTNPEEELTTTDAEQNQCALDRDDAIDHGGNYISNEKSSQKFDRVDDHISLTGNFDDKSKYAKATEFESLMTDVGNQFQQEPMLVAAASIEHEISRETRNVENKMSLKVVASDDVTSAIDSAVALVVEKLVHSSANQVCIGSEVELSDMERNADGGYLSWGDETTTPETKEPFEDAKTIGNYFNGESKSEQAFENTTDPSINAHAYEEEVAKYDDGAEFDSGSEPKPENPPEDNYSGEKEYKLDDEFEASKELTAKNMQDREETDYNNEFEDESSGPTNFASEHSYETTKEAGEDVAEAKGLASSRSVESDTAKYSGEDDFEDSSKSDGAKPVFSNETMTDQSSVQVPAKYLDDEDIANQYESEFLEIEQPTNDENISPNETSKQANEVEIYSNEDDFEPAAGVPVPHDPLFGLVVPIAVADEIERKINSDGVLGITQLQGQSTSTDRSGDYFDEVASSQDSQLKVFYDESKSNPTNETASMESVSGYTVENIQEYSSTDDYADPTEFANVDKLQRIRVAAAEFADSIALAETEPTSEPTSVTGVSLAHSPVDIPQNADDVSLYAESPDFELPMEDEGRQHISPKWTDKELSVQGEFGVSEDSSHPAVPAELTTQTSSEDVDPYALDKVFDAEESPRVPSTNVEPSGVFDPSTEISQPATTDTLSDVLRDGNPDVEQYSLDEGFVDVDGDHAQHPGDAHELATEKEASHRSDSEGAYQRAAPSGTELSVFAAEALTDDAKEAEVAAWENGIKSAVAVEYCIPSSSEQVVKDMTTTSESSVEMTPPAPANSIEFHGEVLNEQYEYDTTAEQVVETPQYATVPTLMEPSDGIIDTVIRMETDGSKNLSEASSANDNNAWIQFHEGERVDVRYRGRSHYFSAVISRTRPNGKYDIDYDDGDREHEVSPEFIRSKDTTTELFAEEVVSTHNEATTWVAEATRATEATSVESPIKDVVEHVTDSDVAPVEAGEVHIEAPDMTGSVIAEAVSDTTTSAKIVALDGSVNTLGVVNVAGESSAEFDAPHGETMAEPPEVQCREVADSDVESLFEHNTSVDVEPASRVATEAEFAMERVVSGDTKSLPFAPPTSTALNNGSNAEGGLFVMEPEVIVLEANAMNNGLSVNEPVLSPTDDVSLIGSHAESKFDVVSDESLQYLENNEFEDTANSVDSKQTYLDTVDVLYNDEGDFDIPGDSPTPVEQVALTTQTLTDDADAYALDEEFDTEGTPRGLDTKPDVSTTGISPIDTPNVSSNTLSDGDPDVDQYSMDNGFVDVDAEAQQYPGVANGLASLSNAVEHETTAESGIETMDIGREHVVVDSVRANYDDGNEFEQPNTEDARVPTQDDLFKTSATTNDMKDIAQTILSLSTDDADTGDYIENAQFDIECTDIASENKYQMARDSGEVNTSMEQTVDLYSLDNDFEGPDDGGENLPSHSNQAAIDDEVASYSRNDDFDNALPNTTTQTSPSTTFNPSETDSIVTTTMAVEIPDLSLSLAPQEVPPPIKLSPPKQHVRFDDFEDLEEEEIRAPSDDTPPHIPTQTTNTLPVRYTHEEASITPESATMEAPAVTVLKFHTVENDMTTSTEDNAKPNSTSIAATHAMEGKIIHSVESASSKLLNESPTINSVIKFDEGDKAEVLYRKQANYLSGTISRCRSDGTYDVEYDDGDKEHQVTPNFIRSKQITSQLAQLDNNNCTTAKYIPGETSAQHEVKTVYEAIDVATDQATDKAPIADVEEHAAAPVVAHVEAVAAPVEAEPVVAADHEVASHAVDAVSEPTVAATEHAAVEAPVAAVEEHAAAPVVTHVEAVAAPVEAEPVEATDHEFASHAVDAVSEPTVAAAEHAAVEAPLAAVEEHAAAPVVAHAEAVAAPVEAEPVVAADHEVASHAVDAVSEPTVAAAE</sequence>
<feature type="domain" description="Tudor" evidence="2">
    <location>
        <begin position="4348"/>
        <end position="4406"/>
    </location>
</feature>
<dbReference type="InterPro" id="IPR016024">
    <property type="entry name" value="ARM-type_fold"/>
</dbReference>
<reference evidence="4" key="1">
    <citation type="submission" date="2019-06" db="EMBL/GenBank/DDBJ databases">
        <title>Genomics analysis of Aphanomyces spp. identifies a new class of oomycete effector associated with host adaptation.</title>
        <authorList>
            <person name="Gaulin E."/>
        </authorList>
    </citation>
    <scope>NUCLEOTIDE SEQUENCE</scope>
    <source>
        <strain evidence="4">CBS 578.67</strain>
    </source>
</reference>
<dbReference type="PANTHER" id="PTHR34157">
    <property type="entry name" value="TUZIN"/>
    <property type="match status" value="1"/>
</dbReference>
<dbReference type="EMBL" id="VJMH01000159">
    <property type="protein sequence ID" value="KAF0718327.1"/>
    <property type="molecule type" value="Genomic_DNA"/>
</dbReference>
<feature type="domain" description="Agenet" evidence="3">
    <location>
        <begin position="36"/>
        <end position="101"/>
    </location>
</feature>
<dbReference type="SMART" id="SM00333">
    <property type="entry name" value="TUDOR"/>
    <property type="match status" value="8"/>
</dbReference>
<feature type="compositionally biased region" description="Acidic residues" evidence="1">
    <location>
        <begin position="2989"/>
        <end position="3001"/>
    </location>
</feature>
<evidence type="ECO:0000256" key="1">
    <source>
        <dbReference type="SAM" id="MobiDB-lite"/>
    </source>
</evidence>
<dbReference type="InterPro" id="IPR011989">
    <property type="entry name" value="ARM-like"/>
</dbReference>
<feature type="domain" description="Tudor" evidence="2">
    <location>
        <begin position="1078"/>
        <end position="1139"/>
    </location>
</feature>
<feature type="compositionally biased region" description="Basic and acidic residues" evidence="1">
    <location>
        <begin position="2963"/>
        <end position="2988"/>
    </location>
</feature>
<comment type="caution">
    <text evidence="4">The sequence shown here is derived from an EMBL/GenBank/DDBJ whole genome shotgun (WGS) entry which is preliminary data.</text>
</comment>
<feature type="compositionally biased region" description="Low complexity" evidence="1">
    <location>
        <begin position="4180"/>
        <end position="4195"/>
    </location>
</feature>
<dbReference type="SUPFAM" id="SSF63748">
    <property type="entry name" value="Tudor/PWWP/MBT"/>
    <property type="match status" value="1"/>
</dbReference>
<dbReference type="SUPFAM" id="SSF48371">
    <property type="entry name" value="ARM repeat"/>
    <property type="match status" value="1"/>
</dbReference>
<feature type="compositionally biased region" description="Polar residues" evidence="1">
    <location>
        <begin position="3062"/>
        <end position="3073"/>
    </location>
</feature>
<feature type="domain" description="Tudor" evidence="2">
    <location>
        <begin position="902"/>
        <end position="960"/>
    </location>
</feature>
<feature type="region of interest" description="Disordered" evidence="1">
    <location>
        <begin position="3943"/>
        <end position="3979"/>
    </location>
</feature>
<feature type="region of interest" description="Disordered" evidence="1">
    <location>
        <begin position="1733"/>
        <end position="1755"/>
    </location>
</feature>
<dbReference type="CDD" id="cd04508">
    <property type="entry name" value="Tudor_SF"/>
    <property type="match status" value="6"/>
</dbReference>
<feature type="region of interest" description="Disordered" evidence="1">
    <location>
        <begin position="1419"/>
        <end position="1444"/>
    </location>
</feature>
<feature type="region of interest" description="Disordered" evidence="1">
    <location>
        <begin position="1"/>
        <end position="31"/>
    </location>
</feature>
<feature type="region of interest" description="Disordered" evidence="1">
    <location>
        <begin position="538"/>
        <end position="613"/>
    </location>
</feature>
<feature type="compositionally biased region" description="Basic and acidic residues" evidence="1">
    <location>
        <begin position="2895"/>
        <end position="2904"/>
    </location>
</feature>
<accession>A0A6A5A4S8</accession>
<dbReference type="OrthoDB" id="79761at2759"/>
<dbReference type="SMART" id="SM00743">
    <property type="entry name" value="Agenet"/>
    <property type="match status" value="5"/>
</dbReference>
<protein>
    <recommendedName>
        <fullName evidence="5">SGF29 C-terminal domain-containing protein</fullName>
    </recommendedName>
</protein>
<dbReference type="Gene3D" id="2.30.30.140">
    <property type="match status" value="7"/>
</dbReference>
<dbReference type="InterPro" id="IPR002999">
    <property type="entry name" value="Tudor"/>
</dbReference>
<feature type="region of interest" description="Disordered" evidence="1">
    <location>
        <begin position="3321"/>
        <end position="3386"/>
    </location>
</feature>
<feature type="domain" description="Tudor" evidence="2">
    <location>
        <begin position="778"/>
        <end position="835"/>
    </location>
</feature>
<feature type="region of interest" description="Disordered" evidence="1">
    <location>
        <begin position="4171"/>
        <end position="4196"/>
    </location>
</feature>
<evidence type="ECO:0008006" key="5">
    <source>
        <dbReference type="Google" id="ProtNLM"/>
    </source>
</evidence>
<feature type="non-terminal residue" evidence="4">
    <location>
        <position position="4620"/>
    </location>
</feature>
<feature type="compositionally biased region" description="Polar residues" evidence="1">
    <location>
        <begin position="538"/>
        <end position="550"/>
    </location>
</feature>
<evidence type="ECO:0000259" key="3">
    <source>
        <dbReference type="SMART" id="SM00743"/>
    </source>
</evidence>
<feature type="region of interest" description="Disordered" evidence="1">
    <location>
        <begin position="470"/>
        <end position="514"/>
    </location>
</feature>
<feature type="region of interest" description="Disordered" evidence="1">
    <location>
        <begin position="2943"/>
        <end position="3073"/>
    </location>
</feature>
<feature type="domain" description="Agenet" evidence="3">
    <location>
        <begin position="3585"/>
        <end position="3643"/>
    </location>
</feature>
<feature type="region of interest" description="Disordered" evidence="1">
    <location>
        <begin position="2885"/>
        <end position="2908"/>
    </location>
</feature>
<feature type="domain" description="Tudor" evidence="2">
    <location>
        <begin position="710"/>
        <end position="769"/>
    </location>
</feature>
<feature type="region of interest" description="Disordered" evidence="1">
    <location>
        <begin position="3416"/>
        <end position="3450"/>
    </location>
</feature>
<organism evidence="4">
    <name type="scientific">Aphanomyces stellatus</name>
    <dbReference type="NCBI Taxonomy" id="120398"/>
    <lineage>
        <taxon>Eukaryota</taxon>
        <taxon>Sar</taxon>
        <taxon>Stramenopiles</taxon>
        <taxon>Oomycota</taxon>
        <taxon>Saprolegniomycetes</taxon>
        <taxon>Saprolegniales</taxon>
        <taxon>Verrucalvaceae</taxon>
        <taxon>Aphanomyces</taxon>
    </lineage>
</organism>
<dbReference type="InterPro" id="IPR014002">
    <property type="entry name" value="Agenet_dom_plant"/>
</dbReference>
<name>A0A6A5A4S8_9STRA</name>
<feature type="compositionally biased region" description="Low complexity" evidence="1">
    <location>
        <begin position="578"/>
        <end position="588"/>
    </location>
</feature>
<dbReference type="Gene3D" id="1.25.10.10">
    <property type="entry name" value="Leucine-rich Repeat Variant"/>
    <property type="match status" value="1"/>
</dbReference>
<feature type="compositionally biased region" description="Polar residues" evidence="1">
    <location>
        <begin position="3958"/>
        <end position="3978"/>
    </location>
</feature>
<proteinExistence type="predicted"/>
<feature type="compositionally biased region" description="Basic and acidic residues" evidence="1">
    <location>
        <begin position="1420"/>
        <end position="1434"/>
    </location>
</feature>
<feature type="domain" description="Agenet" evidence="3">
    <location>
        <begin position="4348"/>
        <end position="4406"/>
    </location>
</feature>
<evidence type="ECO:0000259" key="2">
    <source>
        <dbReference type="SMART" id="SM00333"/>
    </source>
</evidence>
<dbReference type="PANTHER" id="PTHR34157:SF2">
    <property type="entry name" value="TUZIN"/>
    <property type="match status" value="1"/>
</dbReference>
<feature type="domain" description="Agenet" evidence="3">
    <location>
        <begin position="778"/>
        <end position="838"/>
    </location>
</feature>
<feature type="domain" description="Tudor" evidence="2">
    <location>
        <begin position="36"/>
        <end position="101"/>
    </location>
</feature>